<keyword evidence="4" id="KW-0812">Transmembrane</keyword>
<evidence type="ECO:0000256" key="3">
    <source>
        <dbReference type="SAM" id="MobiDB-lite"/>
    </source>
</evidence>
<dbReference type="STRING" id="1618350.UR67_C0003G0127"/>
<comment type="caution">
    <text evidence="6">The sequence shown here is derived from an EMBL/GenBank/DDBJ whole genome shotgun (WGS) entry which is preliminary data.</text>
</comment>
<evidence type="ECO:0000256" key="4">
    <source>
        <dbReference type="SAM" id="Phobius"/>
    </source>
</evidence>
<evidence type="ECO:0000256" key="2">
    <source>
        <dbReference type="ARBA" id="ARBA00023157"/>
    </source>
</evidence>
<dbReference type="InterPro" id="IPR006558">
    <property type="entry name" value="LamG-like"/>
</dbReference>
<dbReference type="Gene3D" id="2.60.120.200">
    <property type="match status" value="6"/>
</dbReference>
<feature type="region of interest" description="Disordered" evidence="3">
    <location>
        <begin position="174"/>
        <end position="193"/>
    </location>
</feature>
<evidence type="ECO:0000313" key="7">
    <source>
        <dbReference type="Proteomes" id="UP000034581"/>
    </source>
</evidence>
<protein>
    <recommendedName>
        <fullName evidence="5">LamG-like jellyroll fold domain-containing protein</fullName>
    </recommendedName>
</protein>
<dbReference type="InterPro" id="IPR013320">
    <property type="entry name" value="ConA-like_dom_sf"/>
</dbReference>
<evidence type="ECO:0000256" key="1">
    <source>
        <dbReference type="ARBA" id="ARBA00022729"/>
    </source>
</evidence>
<dbReference type="PANTHER" id="PTHR42535:SF2">
    <property type="entry name" value="CHROMOSOME UNDETERMINED SCAFFOLD_146, WHOLE GENOME SHOTGUN SEQUENCE"/>
    <property type="match status" value="1"/>
</dbReference>
<dbReference type="Pfam" id="PF13385">
    <property type="entry name" value="Laminin_G_3"/>
    <property type="match status" value="6"/>
</dbReference>
<name>A0A0G0ERA3_UNCC3</name>
<dbReference type="EMBL" id="LBQB01000003">
    <property type="protein sequence ID" value="KKP69847.1"/>
    <property type="molecule type" value="Genomic_DNA"/>
</dbReference>
<keyword evidence="2" id="KW-1015">Disulfide bond</keyword>
<dbReference type="InterPro" id="IPR018765">
    <property type="entry name" value="DUF2341"/>
</dbReference>
<gene>
    <name evidence="6" type="ORF">UR67_C0003G0127</name>
</gene>
<keyword evidence="4" id="KW-1133">Transmembrane helix</keyword>
<proteinExistence type="predicted"/>
<organism evidence="6 7">
    <name type="scientific">candidate division CPR3 bacterium GW2011_GWF2_35_18</name>
    <dbReference type="NCBI Taxonomy" id="1618350"/>
    <lineage>
        <taxon>Bacteria</taxon>
        <taxon>Bacteria division CPR3</taxon>
    </lineage>
</organism>
<keyword evidence="1" id="KW-0732">Signal</keyword>
<reference evidence="6 7" key="1">
    <citation type="journal article" date="2015" name="Nature">
        <title>rRNA introns, odd ribosomes, and small enigmatic genomes across a large radiation of phyla.</title>
        <authorList>
            <person name="Brown C.T."/>
            <person name="Hug L.A."/>
            <person name="Thomas B.C."/>
            <person name="Sharon I."/>
            <person name="Castelle C.J."/>
            <person name="Singh A."/>
            <person name="Wilkins M.J."/>
            <person name="Williams K.H."/>
            <person name="Banfield J.F."/>
        </authorList>
    </citation>
    <scope>NUCLEOTIDE SEQUENCE [LARGE SCALE GENOMIC DNA]</scope>
</reference>
<keyword evidence="4" id="KW-0472">Membrane</keyword>
<dbReference type="SMART" id="SM00560">
    <property type="entry name" value="LamGL"/>
    <property type="match status" value="4"/>
</dbReference>
<feature type="domain" description="LamG-like jellyroll fold" evidence="5">
    <location>
        <begin position="1380"/>
        <end position="1511"/>
    </location>
</feature>
<sequence length="1526" mass="167943">MRLLKKKLQLNNKFLKKFLISILVLIVIIPVLFFFYKNGKEVSATWWDEDWQYRKAITVTNNTTAETNVYIILSDYDASDTSKYQADCGDIRFTKENGEPLLYYLTGCGSTTTIHVNFNTFPAGTQTIFIYYGNPTAENGSEASDFSTVATNYTIGTISSEEVTPGPVAYWSLNEGQGNTAHDSSSNSNDGNITNASWQNEDMCISGKCLYFDGSNDFIDAGGNPSLNITGTAVTYETWIKVNETLSSTQFRTIMLKATEASSWNGLWYVNGTGSGLTCNNKFMFGLNGIWLICSSTTPEIGKWYHIAARYDGSTVKIFINGVEESSVNYSTPIASTSTNQYIGKRSDGYFLKGFLDETKIYSYARSANNIISDYIIGTSTSGSSAVLGASNIGNISNGLIGYWKMEETVSPSIDSSGNSNNGTWNGDTTFTTGKYGDSISLDGTGDYVTTVNSSIFSNPNGSISLWFNSSITCTGNKFLFGDRNIGNYIQLWCDSSDNLGIRISNVSSYDILTSGTDYIDGKWHQTVITWGSNGLKLYVDGIQKGSNTYTGAWTGNNIFYIGTVQTYAGINDFNGQIDEFRIYNRALSYTEIQQLYNYAPSPYVYWKFDENTGNTVNNSSINVVTGTLNGTGNHWNEGKRGKTGSFGGNTYADFMSTTALNGTTFPSSGTITFWFKINNNATWNNWNGIVSTVDNRGDTPPNWFNIDKCGSDPAASQIYVYFTNSSAQQTIVSTTSNFGAENGWTYFTVIWDQSTSTVKIYANSKLDKFQDSVTTWPSIFPTFQIAKDRIFSDRYFDGLIDDFKIYNYARTPSQIVEDMNGGQFNGNSALGYWKFDEGYSDTSYNSGFGTSMNGNLGGSGQVCPTSGNVPCPAWTNYGKYEKALTFDGTDDFVELGTGINSSSITLSAWVNFGAPTGAGSGHTFISKGYQTEAGEVYWLYADAGNDLHFSFGDGINYQGVEADAGNSMTRNVWNHVVATFDNGKVKLYVNGKIVKDTTSTVTTLQTGQTSWQTQLGKYWTSTNNWLLNGYLDEVQIYNFALTQDKVNLLYNQGESVVLGSTSTDSSGNASSSTLDSYCPPGQGTTCVGPTLEWKFDENQELEAHDSNNNIHQGTITGGDWKIGRSGSAMDLNNTLDRVLTSDTDNLSSTSMTLNFWFKWNASQASWPRIGKFNYLSSDTQNEYAFQFKQDDGRWYIRFNDSGIIYAQNSGQYLDNTVGKWHSISITYDSVTGKLKIVQNGSRILLDVTNIFSITPSAYDFVTIGNTSESLLIDNVQYYNYARNSAQIAWDYNQGQPIVNYSFNECEGNIIHDTALKYDRSISGYNGTWSGSGEGQTSVGTCETLGTAWGNGINGKYNSSLNFDGLDDIISGTINGIKTGSFTVSSWIKPSNITSDHIIFSTSDLGVNFQIEANGNLRIQSNTGLSVPTCSTNTSPLLNNSWQQAIGIYSQEENQFKIYLNGILVRTCSTTGTRSATGTTWYIGRQGDNAIRFFAGQIDDLQVFNYALNDAQVKIIYNQNSAVKFD</sequence>
<feature type="domain" description="LamG-like jellyroll fold" evidence="5">
    <location>
        <begin position="232"/>
        <end position="369"/>
    </location>
</feature>
<dbReference type="SUPFAM" id="SSF49899">
    <property type="entry name" value="Concanavalin A-like lectins/glucanases"/>
    <property type="match status" value="6"/>
</dbReference>
<dbReference type="Pfam" id="PF10102">
    <property type="entry name" value="DUF2341"/>
    <property type="match status" value="1"/>
</dbReference>
<feature type="domain" description="LamG-like jellyroll fold" evidence="5">
    <location>
        <begin position="463"/>
        <end position="591"/>
    </location>
</feature>
<evidence type="ECO:0000259" key="5">
    <source>
        <dbReference type="SMART" id="SM00560"/>
    </source>
</evidence>
<accession>A0A0G0ERA3</accession>
<dbReference type="PANTHER" id="PTHR42535">
    <property type="entry name" value="OOKINETE PROTEIN, PUTATIVE-RELATED"/>
    <property type="match status" value="1"/>
</dbReference>
<dbReference type="Proteomes" id="UP000034581">
    <property type="component" value="Unassembled WGS sequence"/>
</dbReference>
<evidence type="ECO:0000313" key="6">
    <source>
        <dbReference type="EMBL" id="KKP69847.1"/>
    </source>
</evidence>
<feature type="transmembrane region" description="Helical" evidence="4">
    <location>
        <begin position="18"/>
        <end position="36"/>
    </location>
</feature>
<feature type="domain" description="LamG-like jellyroll fold" evidence="5">
    <location>
        <begin position="903"/>
        <end position="1045"/>
    </location>
</feature>